<accession>A0AAU9KJN4</accession>
<organism evidence="1 2">
    <name type="scientific">Blepharisma stoltei</name>
    <dbReference type="NCBI Taxonomy" id="1481888"/>
    <lineage>
        <taxon>Eukaryota</taxon>
        <taxon>Sar</taxon>
        <taxon>Alveolata</taxon>
        <taxon>Ciliophora</taxon>
        <taxon>Postciliodesmatophora</taxon>
        <taxon>Heterotrichea</taxon>
        <taxon>Heterotrichida</taxon>
        <taxon>Blepharismidae</taxon>
        <taxon>Blepharisma</taxon>
    </lineage>
</organism>
<comment type="caution">
    <text evidence="1">The sequence shown here is derived from an EMBL/GenBank/DDBJ whole genome shotgun (WGS) entry which is preliminary data.</text>
</comment>
<keyword evidence="2" id="KW-1185">Reference proteome</keyword>
<reference evidence="1" key="1">
    <citation type="submission" date="2021-09" db="EMBL/GenBank/DDBJ databases">
        <authorList>
            <consortium name="AG Swart"/>
            <person name="Singh M."/>
            <person name="Singh A."/>
            <person name="Seah K."/>
            <person name="Emmerich C."/>
        </authorList>
    </citation>
    <scope>NUCLEOTIDE SEQUENCE</scope>
    <source>
        <strain evidence="1">ATCC30299</strain>
    </source>
</reference>
<protein>
    <recommendedName>
        <fullName evidence="3">F-box associated domain-containing protein</fullName>
    </recommendedName>
</protein>
<dbReference type="Proteomes" id="UP001162131">
    <property type="component" value="Unassembled WGS sequence"/>
</dbReference>
<proteinExistence type="predicted"/>
<evidence type="ECO:0008006" key="3">
    <source>
        <dbReference type="Google" id="ProtNLM"/>
    </source>
</evidence>
<dbReference type="EMBL" id="CAJZBQ010000058">
    <property type="protein sequence ID" value="CAG9334242.1"/>
    <property type="molecule type" value="Genomic_DNA"/>
</dbReference>
<evidence type="ECO:0000313" key="1">
    <source>
        <dbReference type="EMBL" id="CAG9334242.1"/>
    </source>
</evidence>
<dbReference type="AlphaFoldDB" id="A0AAU9KJN4"/>
<gene>
    <name evidence="1" type="ORF">BSTOLATCC_MIC60862</name>
</gene>
<sequence>MANNILVHKIQLKKPIESSELFYFIQGNMRFNTTLKLWRYNIESFLLSYHYDIKCSAWIFTLPRDEKLWLFCDLNNSNKLFVSFLSNYEYQKSIGLRRSSWPYSYQVVYCDGYIYTLGCDAFRCKIVDKLGNIIENINWIRMPHPKRTHMEYFNHEFYSCIGYYDKMLITETRWDSLYLYDEFINSYSQLPVILRTGCKVLTNHELKVYVITFSGPIYVNLKGDLAVWNILSLNFFDTNPWAMVTSTYYKNSFYIANDGDFYKFDFHKESLEKLKPNN</sequence>
<evidence type="ECO:0000313" key="2">
    <source>
        <dbReference type="Proteomes" id="UP001162131"/>
    </source>
</evidence>
<name>A0AAU9KJN4_9CILI</name>